<feature type="signal peptide" evidence="1">
    <location>
        <begin position="1"/>
        <end position="20"/>
    </location>
</feature>
<dbReference type="HOGENOM" id="CLU_2428142_0_0_1"/>
<reference evidence="3" key="1">
    <citation type="journal article" date="2013" name="G3 (Bethesda)">
        <title>Comparative genomics of a plant-pathogenic fungus, Pyrenophora tritici-repentis, reveals transduplication and the impact of repeat elements on pathogenicity and population divergence.</title>
        <authorList>
            <person name="Manning V.A."/>
            <person name="Pandelova I."/>
            <person name="Dhillon B."/>
            <person name="Wilhelm L.J."/>
            <person name="Goodwin S.B."/>
            <person name="Berlin A.M."/>
            <person name="Figueroa M."/>
            <person name="Freitag M."/>
            <person name="Hane J.K."/>
            <person name="Henrissat B."/>
            <person name="Holman W.H."/>
            <person name="Kodira C.D."/>
            <person name="Martin J."/>
            <person name="Oliver R.P."/>
            <person name="Robbertse B."/>
            <person name="Schackwitz W."/>
            <person name="Schwartz D.C."/>
            <person name="Spatafora J.W."/>
            <person name="Turgeon B.G."/>
            <person name="Yandava C."/>
            <person name="Young S."/>
            <person name="Zhou S."/>
            <person name="Zeng Q."/>
            <person name="Grigoriev I.V."/>
            <person name="Ma L.-J."/>
            <person name="Ciuffetti L.M."/>
        </authorList>
    </citation>
    <scope>NUCLEOTIDE SEQUENCE [LARGE SCALE GENOMIC DNA]</scope>
    <source>
        <strain evidence="3">Pt-1C-BFP</strain>
    </source>
</reference>
<name>B2W297_PYRTR</name>
<gene>
    <name evidence="2" type="ORF">PTRG_03545</name>
</gene>
<dbReference type="Proteomes" id="UP000001471">
    <property type="component" value="Unassembled WGS sequence"/>
</dbReference>
<protein>
    <submittedName>
        <fullName evidence="2">Uncharacterized protein</fullName>
    </submittedName>
</protein>
<feature type="chain" id="PRO_5002782399" evidence="1">
    <location>
        <begin position="21"/>
        <end position="91"/>
    </location>
</feature>
<proteinExistence type="predicted"/>
<dbReference type="InParanoid" id="B2W297"/>
<evidence type="ECO:0000313" key="2">
    <source>
        <dbReference type="EMBL" id="EDU46383.1"/>
    </source>
</evidence>
<organism evidence="2 3">
    <name type="scientific">Pyrenophora tritici-repentis (strain Pt-1C-BFP)</name>
    <name type="common">Wheat tan spot fungus</name>
    <name type="synonym">Drechslera tritici-repentis</name>
    <dbReference type="NCBI Taxonomy" id="426418"/>
    <lineage>
        <taxon>Eukaryota</taxon>
        <taxon>Fungi</taxon>
        <taxon>Dikarya</taxon>
        <taxon>Ascomycota</taxon>
        <taxon>Pezizomycotina</taxon>
        <taxon>Dothideomycetes</taxon>
        <taxon>Pleosporomycetidae</taxon>
        <taxon>Pleosporales</taxon>
        <taxon>Pleosporineae</taxon>
        <taxon>Pleosporaceae</taxon>
        <taxon>Pyrenophora</taxon>
    </lineage>
</organism>
<accession>B2W297</accession>
<dbReference type="EMBL" id="DS231617">
    <property type="protein sequence ID" value="EDU46383.1"/>
    <property type="molecule type" value="Genomic_DNA"/>
</dbReference>
<keyword evidence="1" id="KW-0732">Signal</keyword>
<dbReference type="AlphaFoldDB" id="B2W297"/>
<evidence type="ECO:0000313" key="3">
    <source>
        <dbReference type="Proteomes" id="UP000001471"/>
    </source>
</evidence>
<sequence length="91" mass="9274">MLSKVTSLFFLSTILGSVLAAPMPMATLSHDDLVKHPECEAICVLGCMFNPACILACTPICAGTAVGGGDDDVIDMDAVNGVIASFTDAPA</sequence>
<evidence type="ECO:0000256" key="1">
    <source>
        <dbReference type="SAM" id="SignalP"/>
    </source>
</evidence>